<dbReference type="Pfam" id="PF00079">
    <property type="entry name" value="Serpin"/>
    <property type="match status" value="1"/>
</dbReference>
<dbReference type="SUPFAM" id="SSF56574">
    <property type="entry name" value="Serpins"/>
    <property type="match status" value="1"/>
</dbReference>
<dbReference type="InterPro" id="IPR042178">
    <property type="entry name" value="Serpin_sf_1"/>
</dbReference>
<dbReference type="PANTHER" id="PTHR11461">
    <property type="entry name" value="SERINE PROTEASE INHIBITOR, SERPIN"/>
    <property type="match status" value="1"/>
</dbReference>
<dbReference type="EMBL" id="JBBPBK010000012">
    <property type="protein sequence ID" value="KAK9274321.1"/>
    <property type="molecule type" value="Genomic_DNA"/>
</dbReference>
<dbReference type="AlphaFoldDB" id="A0AAP0RC31"/>
<evidence type="ECO:0000313" key="4">
    <source>
        <dbReference type="Proteomes" id="UP001415857"/>
    </source>
</evidence>
<accession>A0AAP0RC31</accession>
<protein>
    <recommendedName>
        <fullName evidence="2">Serpin domain-containing protein</fullName>
    </recommendedName>
</protein>
<dbReference type="InterPro" id="IPR023796">
    <property type="entry name" value="Serpin_dom"/>
</dbReference>
<comment type="caution">
    <text evidence="3">The sequence shown here is derived from an EMBL/GenBank/DDBJ whole genome shotgun (WGS) entry which is preliminary data.</text>
</comment>
<dbReference type="InterPro" id="IPR036186">
    <property type="entry name" value="Serpin_sf"/>
</dbReference>
<name>A0AAP0RC31_LIQFO</name>
<evidence type="ECO:0000256" key="1">
    <source>
        <dbReference type="ARBA" id="ARBA00009500"/>
    </source>
</evidence>
<sequence>MNFCLQVVKQTLLKEAEKGFKRNIACSPLSINALSNMLAVGSKGKTLEQFLGFLGSKSVADLNKQSMKLMAAASDGGSSQKGGPLLSCVNGVWLDQRFTLKPSFLQILKSVFTAETKAVDFFNKEMKRHTEKFSVDFIHFTLASA</sequence>
<reference evidence="3 4" key="1">
    <citation type="journal article" date="2024" name="Plant J.">
        <title>Genome sequences and population genomics reveal climatic adaptation and genomic divergence between two closely related sweetgum species.</title>
        <authorList>
            <person name="Xu W.Q."/>
            <person name="Ren C.Q."/>
            <person name="Zhang X.Y."/>
            <person name="Comes H.P."/>
            <person name="Liu X.H."/>
            <person name="Li Y.G."/>
            <person name="Kettle C.J."/>
            <person name="Jalonen R."/>
            <person name="Gaisberger H."/>
            <person name="Ma Y.Z."/>
            <person name="Qiu Y.X."/>
        </authorList>
    </citation>
    <scope>NUCLEOTIDE SEQUENCE [LARGE SCALE GENOMIC DNA]</scope>
    <source>
        <strain evidence="3">Hangzhou</strain>
    </source>
</reference>
<evidence type="ECO:0000313" key="3">
    <source>
        <dbReference type="EMBL" id="KAK9274321.1"/>
    </source>
</evidence>
<dbReference type="GO" id="GO:0004867">
    <property type="term" value="F:serine-type endopeptidase inhibitor activity"/>
    <property type="evidence" value="ECO:0007669"/>
    <property type="project" value="InterPro"/>
</dbReference>
<dbReference type="Gene3D" id="3.30.497.10">
    <property type="entry name" value="Antithrombin, subunit I, domain 2"/>
    <property type="match status" value="1"/>
</dbReference>
<dbReference type="Proteomes" id="UP001415857">
    <property type="component" value="Unassembled WGS sequence"/>
</dbReference>
<dbReference type="PANTHER" id="PTHR11461:SF340">
    <property type="entry name" value="SERPIN DOMAIN-CONTAINING PROTEIN"/>
    <property type="match status" value="1"/>
</dbReference>
<feature type="domain" description="Serpin" evidence="2">
    <location>
        <begin position="2"/>
        <end position="126"/>
    </location>
</feature>
<proteinExistence type="inferred from homology"/>
<organism evidence="3 4">
    <name type="scientific">Liquidambar formosana</name>
    <name type="common">Formosan gum</name>
    <dbReference type="NCBI Taxonomy" id="63359"/>
    <lineage>
        <taxon>Eukaryota</taxon>
        <taxon>Viridiplantae</taxon>
        <taxon>Streptophyta</taxon>
        <taxon>Embryophyta</taxon>
        <taxon>Tracheophyta</taxon>
        <taxon>Spermatophyta</taxon>
        <taxon>Magnoliopsida</taxon>
        <taxon>eudicotyledons</taxon>
        <taxon>Gunneridae</taxon>
        <taxon>Pentapetalae</taxon>
        <taxon>Saxifragales</taxon>
        <taxon>Altingiaceae</taxon>
        <taxon>Liquidambar</taxon>
    </lineage>
</organism>
<dbReference type="InterPro" id="IPR000215">
    <property type="entry name" value="Serpin_fam"/>
</dbReference>
<gene>
    <name evidence="3" type="ORF">L1049_019135</name>
</gene>
<evidence type="ECO:0000259" key="2">
    <source>
        <dbReference type="Pfam" id="PF00079"/>
    </source>
</evidence>
<keyword evidence="4" id="KW-1185">Reference proteome</keyword>
<comment type="similarity">
    <text evidence="1">Belongs to the serpin family.</text>
</comment>
<dbReference type="GO" id="GO:0005615">
    <property type="term" value="C:extracellular space"/>
    <property type="evidence" value="ECO:0007669"/>
    <property type="project" value="InterPro"/>
</dbReference>